<dbReference type="Pfam" id="PF08245">
    <property type="entry name" value="Mur_ligase_M"/>
    <property type="match status" value="1"/>
</dbReference>
<dbReference type="SUPFAM" id="SSF53244">
    <property type="entry name" value="MurD-like peptide ligases, peptide-binding domain"/>
    <property type="match status" value="1"/>
</dbReference>
<dbReference type="PATRIC" id="fig|1618553.3.peg.83"/>
<dbReference type="Pfam" id="PF02875">
    <property type="entry name" value="Mur_ligase_C"/>
    <property type="match status" value="1"/>
</dbReference>
<comment type="caution">
    <text evidence="6">The sequence shown here is derived from an EMBL/GenBank/DDBJ whole genome shotgun (WGS) entry which is preliminary data.</text>
</comment>
<dbReference type="GO" id="GO:0005524">
    <property type="term" value="F:ATP binding"/>
    <property type="evidence" value="ECO:0007669"/>
    <property type="project" value="UniProtKB-KW"/>
</dbReference>
<dbReference type="SUPFAM" id="SSF53623">
    <property type="entry name" value="MurD-like peptide ligases, catalytic domain"/>
    <property type="match status" value="1"/>
</dbReference>
<dbReference type="InterPro" id="IPR036565">
    <property type="entry name" value="Mur-like_cat_sf"/>
</dbReference>
<evidence type="ECO:0000313" key="6">
    <source>
        <dbReference type="EMBL" id="KKR64617.1"/>
    </source>
</evidence>
<accession>A0A0G0VPE9</accession>
<dbReference type="PANTHER" id="PTHR43024">
    <property type="entry name" value="UDP-N-ACETYLMURAMOYL-TRIPEPTIDE--D-ALANYL-D-ALANINE LIGASE"/>
    <property type="match status" value="1"/>
</dbReference>
<reference evidence="6 7" key="1">
    <citation type="journal article" date="2015" name="Nature">
        <title>rRNA introns, odd ribosomes, and small enigmatic genomes across a large radiation of phyla.</title>
        <authorList>
            <person name="Brown C.T."/>
            <person name="Hug L.A."/>
            <person name="Thomas B.C."/>
            <person name="Sharon I."/>
            <person name="Castelle C.J."/>
            <person name="Singh A."/>
            <person name="Wilkins M.J."/>
            <person name="Williams K.H."/>
            <person name="Banfield J.F."/>
        </authorList>
    </citation>
    <scope>NUCLEOTIDE SEQUENCE [LARGE SCALE GENOMIC DNA]</scope>
</reference>
<evidence type="ECO:0000256" key="3">
    <source>
        <dbReference type="ARBA" id="ARBA00022840"/>
    </source>
</evidence>
<feature type="domain" description="Mur ligase central" evidence="5">
    <location>
        <begin position="61"/>
        <end position="246"/>
    </location>
</feature>
<feature type="domain" description="Mur ligase C-terminal" evidence="4">
    <location>
        <begin position="268"/>
        <end position="394"/>
    </location>
</feature>
<evidence type="ECO:0000259" key="4">
    <source>
        <dbReference type="Pfam" id="PF02875"/>
    </source>
</evidence>
<keyword evidence="1 6" id="KW-0436">Ligase</keyword>
<organism evidence="6 7">
    <name type="scientific">Candidatus Woesebacteria bacterium GW2011_GWA1_40_43</name>
    <dbReference type="NCBI Taxonomy" id="1618553"/>
    <lineage>
        <taxon>Bacteria</taxon>
        <taxon>Candidatus Woeseibacteriota</taxon>
    </lineage>
</organism>
<dbReference type="InterPro" id="IPR004101">
    <property type="entry name" value="Mur_ligase_C"/>
</dbReference>
<dbReference type="InterPro" id="IPR051046">
    <property type="entry name" value="MurCDEF_CellWall_CoF430Synth"/>
</dbReference>
<sequence>MQSKKINTILKWWVTPKLPPEDIFARHNFVSQWLTHPIKRRLARTYLKYLQKHTNLKVIGITGSTGKTTTTEILASILSRIGKTVWSAEGVDPVYNIPNTILRATPDTKYLILEMSVEYVNEMDYYLWLAKPDIGIITNIAVTHTQFLGDEKGVACEKGKLIKGLSTGGTAILNKEDKLVCSLGNGWICKVAFFGNTANIYAKNIRLNPDLSTNFTLVINQSIKTVHMKALGSQFVSNALASAAAADSLGVGLNQIVRGMELFKPPTHRLNIFRSKLYGIIFDDSYNSNPKAANESLDTFEVVSKGKKKIAVIGDMLELGKFEESAHRELGKKVGKMKFDCIIGVGNAARFMVDEASREWGNKNCFLVADYLEALEIVKPILDKDSALFVKGSRSIHLDKLVDALK</sequence>
<protein>
    <submittedName>
        <fullName evidence="6">UDP-N-acetylmuramoyl-tripeptide-D-alanyl-D-alanine ligase</fullName>
    </submittedName>
</protein>
<dbReference type="EMBL" id="LBZA01000005">
    <property type="protein sequence ID" value="KKR64617.1"/>
    <property type="molecule type" value="Genomic_DNA"/>
</dbReference>
<evidence type="ECO:0000313" key="7">
    <source>
        <dbReference type="Proteomes" id="UP000034293"/>
    </source>
</evidence>
<dbReference type="InterPro" id="IPR036615">
    <property type="entry name" value="Mur_ligase_C_dom_sf"/>
</dbReference>
<evidence type="ECO:0000256" key="2">
    <source>
        <dbReference type="ARBA" id="ARBA00022741"/>
    </source>
</evidence>
<evidence type="ECO:0000259" key="5">
    <source>
        <dbReference type="Pfam" id="PF08245"/>
    </source>
</evidence>
<keyword evidence="3" id="KW-0067">ATP-binding</keyword>
<evidence type="ECO:0000256" key="1">
    <source>
        <dbReference type="ARBA" id="ARBA00022598"/>
    </source>
</evidence>
<dbReference type="AlphaFoldDB" id="A0A0G0VPE9"/>
<keyword evidence="2" id="KW-0547">Nucleotide-binding</keyword>
<gene>
    <name evidence="6" type="ORF">UU02_C0005G0006</name>
</gene>
<dbReference type="Gene3D" id="3.40.1190.10">
    <property type="entry name" value="Mur-like, catalytic domain"/>
    <property type="match status" value="1"/>
</dbReference>
<proteinExistence type="predicted"/>
<dbReference type="PANTHER" id="PTHR43024:SF1">
    <property type="entry name" value="UDP-N-ACETYLMURAMOYL-TRIPEPTIDE--D-ALANYL-D-ALANINE LIGASE"/>
    <property type="match status" value="1"/>
</dbReference>
<dbReference type="Gene3D" id="3.90.190.20">
    <property type="entry name" value="Mur ligase, C-terminal domain"/>
    <property type="match status" value="1"/>
</dbReference>
<dbReference type="GO" id="GO:0016881">
    <property type="term" value="F:acid-amino acid ligase activity"/>
    <property type="evidence" value="ECO:0007669"/>
    <property type="project" value="InterPro"/>
</dbReference>
<dbReference type="Proteomes" id="UP000034293">
    <property type="component" value="Unassembled WGS sequence"/>
</dbReference>
<dbReference type="InterPro" id="IPR013221">
    <property type="entry name" value="Mur_ligase_cen"/>
</dbReference>
<name>A0A0G0VPE9_9BACT</name>